<feature type="compositionally biased region" description="Acidic residues" evidence="1">
    <location>
        <begin position="332"/>
        <end position="355"/>
    </location>
</feature>
<dbReference type="eggNOG" id="ENOG502SG99">
    <property type="taxonomic scope" value="Eukaryota"/>
</dbReference>
<evidence type="ECO:0000313" key="2">
    <source>
        <dbReference type="EMBL" id="EON64493.1"/>
    </source>
</evidence>
<accession>R7YRL1</accession>
<dbReference type="RefSeq" id="XP_007779810.1">
    <property type="nucleotide sequence ID" value="XM_007781620.1"/>
</dbReference>
<dbReference type="HOGENOM" id="CLU_593139_0_0_1"/>
<feature type="region of interest" description="Disordered" evidence="1">
    <location>
        <begin position="326"/>
        <end position="355"/>
    </location>
</feature>
<evidence type="ECO:0000313" key="3">
    <source>
        <dbReference type="Proteomes" id="UP000016924"/>
    </source>
</evidence>
<dbReference type="Proteomes" id="UP000016924">
    <property type="component" value="Unassembled WGS sequence"/>
</dbReference>
<name>R7YRL1_CONA1</name>
<dbReference type="GeneID" id="19901036"/>
<organism evidence="2 3">
    <name type="scientific">Coniosporium apollinis (strain CBS 100218)</name>
    <name type="common">Rock-inhabiting black yeast</name>
    <dbReference type="NCBI Taxonomy" id="1168221"/>
    <lineage>
        <taxon>Eukaryota</taxon>
        <taxon>Fungi</taxon>
        <taxon>Dikarya</taxon>
        <taxon>Ascomycota</taxon>
        <taxon>Pezizomycotina</taxon>
        <taxon>Dothideomycetes</taxon>
        <taxon>Dothideomycetes incertae sedis</taxon>
        <taxon>Coniosporium</taxon>
    </lineage>
</organism>
<gene>
    <name evidence="2" type="ORF">W97_03725</name>
</gene>
<protein>
    <submittedName>
        <fullName evidence="2">Uncharacterized protein</fullName>
    </submittedName>
</protein>
<evidence type="ECO:0000256" key="1">
    <source>
        <dbReference type="SAM" id="MobiDB-lite"/>
    </source>
</evidence>
<keyword evidence="3" id="KW-1185">Reference proteome</keyword>
<dbReference type="AlphaFoldDB" id="R7YRL1"/>
<reference evidence="3" key="1">
    <citation type="submission" date="2012-06" db="EMBL/GenBank/DDBJ databases">
        <title>The genome sequence of Coniosporium apollinis CBS 100218.</title>
        <authorList>
            <consortium name="The Broad Institute Genome Sequencing Platform"/>
            <person name="Cuomo C."/>
            <person name="Gorbushina A."/>
            <person name="Noack S."/>
            <person name="Walker B."/>
            <person name="Young S.K."/>
            <person name="Zeng Q."/>
            <person name="Gargeya S."/>
            <person name="Fitzgerald M."/>
            <person name="Haas B."/>
            <person name="Abouelleil A."/>
            <person name="Alvarado L."/>
            <person name="Arachchi H.M."/>
            <person name="Berlin A.M."/>
            <person name="Chapman S.B."/>
            <person name="Goldberg J."/>
            <person name="Griggs A."/>
            <person name="Gujja S."/>
            <person name="Hansen M."/>
            <person name="Howarth C."/>
            <person name="Imamovic A."/>
            <person name="Larimer J."/>
            <person name="McCowan C."/>
            <person name="Montmayeur A."/>
            <person name="Murphy C."/>
            <person name="Neiman D."/>
            <person name="Pearson M."/>
            <person name="Priest M."/>
            <person name="Roberts A."/>
            <person name="Saif S."/>
            <person name="Shea T."/>
            <person name="Sisk P."/>
            <person name="Sykes S."/>
            <person name="Wortman J."/>
            <person name="Nusbaum C."/>
            <person name="Birren B."/>
        </authorList>
    </citation>
    <scope>NUCLEOTIDE SEQUENCE [LARGE SCALE GENOMIC DNA]</scope>
    <source>
        <strain evidence="3">CBS 100218</strain>
    </source>
</reference>
<dbReference type="EMBL" id="JH767568">
    <property type="protein sequence ID" value="EON64493.1"/>
    <property type="molecule type" value="Genomic_DNA"/>
</dbReference>
<sequence length="461" mass="52545">MGRRTGRRTVEHPVNHRQVVNSGLPTRQAEKTTDTKIRVGTKSTRGRHLWFWLATRKKANALPSRVDYSASTEKCIRLMANEHGGFNTTPYNKVYFGRAELLDLLDADMDQTPNKAVAENHHLAWLFGLVCEVRPGTLGQIHRRPDHFLRWEDITISRDVSDDRKTFTVKVTFRWLKGNRDNLATMNKRLKMTIRSPTTVTQIPLSIPHRLLVILIRRGLLEHHDSFESAVFGIARPKSSRRPLELEASEAIRTAQLVKVSMDRHTMIQAFVERHADVIAAVEEGDAYQLQQVRKRIRKAALEAARINELKKPSKIFEMMQQRLAAARPNDADDGLSGDEVELDLDPDAEQDDNDAEVQAIETEIEVGNDKDNEPLPSNWSEQLQAFADLMFEPVGTTGEMRCSPCEMDPTVDEAKKNHVYEFQYDLQHHLGGGERYVMQDHQPGAASTRAQERYVTRITS</sequence>
<dbReference type="OrthoDB" id="3847937at2759"/>
<proteinExistence type="predicted"/>